<dbReference type="InterPro" id="IPR000515">
    <property type="entry name" value="MetI-like"/>
</dbReference>
<gene>
    <name evidence="8" type="ORF">BJY26_001374</name>
</gene>
<keyword evidence="9" id="KW-1185">Reference proteome</keyword>
<organism evidence="8 9">
    <name type="scientific">Spelaeicoccus albus</name>
    <dbReference type="NCBI Taxonomy" id="1280376"/>
    <lineage>
        <taxon>Bacteria</taxon>
        <taxon>Bacillati</taxon>
        <taxon>Actinomycetota</taxon>
        <taxon>Actinomycetes</taxon>
        <taxon>Micrococcales</taxon>
        <taxon>Brevibacteriaceae</taxon>
        <taxon>Spelaeicoccus</taxon>
    </lineage>
</organism>
<keyword evidence="2 6" id="KW-0813">Transport</keyword>
<dbReference type="RefSeq" id="WP_218852305.1">
    <property type="nucleotide sequence ID" value="NZ_JACBZP010000001.1"/>
</dbReference>
<dbReference type="GO" id="GO:0055085">
    <property type="term" value="P:transmembrane transport"/>
    <property type="evidence" value="ECO:0007669"/>
    <property type="project" value="InterPro"/>
</dbReference>
<dbReference type="GO" id="GO:0031460">
    <property type="term" value="P:glycine betaine transport"/>
    <property type="evidence" value="ECO:0007669"/>
    <property type="project" value="TreeGrafter"/>
</dbReference>
<comment type="subcellular location">
    <subcellularLocation>
        <location evidence="6">Cell membrane</location>
        <topology evidence="6">Multi-pass membrane protein</topology>
    </subcellularLocation>
    <subcellularLocation>
        <location evidence="1">Membrane</location>
        <topology evidence="1">Multi-pass membrane protein</topology>
    </subcellularLocation>
</comment>
<feature type="transmembrane region" description="Helical" evidence="6">
    <location>
        <begin position="24"/>
        <end position="45"/>
    </location>
</feature>
<keyword evidence="3 6" id="KW-0812">Transmembrane</keyword>
<dbReference type="PANTHER" id="PTHR30177">
    <property type="entry name" value="GLYCINE BETAINE/L-PROLINE TRANSPORT SYSTEM PERMEASE PROTEIN PROW"/>
    <property type="match status" value="1"/>
</dbReference>
<feature type="domain" description="ABC transmembrane type-1" evidence="7">
    <location>
        <begin position="18"/>
        <end position="196"/>
    </location>
</feature>
<protein>
    <submittedName>
        <fullName evidence="8">Osmoprotectant transport system permease protein</fullName>
    </submittedName>
</protein>
<dbReference type="PANTHER" id="PTHR30177:SF33">
    <property type="entry name" value="POSSIBLE OSMOPROTECTANT (GLYCINE BETAINE_CARNITINE_CHOLINE_L-PROLINE) TRANSPORT INTEGRAL MEMBRANE PROTEIN ABC TRANSPORTER PROZ"/>
    <property type="match status" value="1"/>
</dbReference>
<dbReference type="InterPro" id="IPR051204">
    <property type="entry name" value="ABC_transp_perm/SBD"/>
</dbReference>
<name>A0A7Z0ABC2_9MICO</name>
<proteinExistence type="inferred from homology"/>
<accession>A0A7Z0ABC2</accession>
<evidence type="ECO:0000256" key="1">
    <source>
        <dbReference type="ARBA" id="ARBA00004141"/>
    </source>
</evidence>
<dbReference type="PROSITE" id="PS50928">
    <property type="entry name" value="ABC_TM1"/>
    <property type="match status" value="1"/>
</dbReference>
<keyword evidence="5 6" id="KW-0472">Membrane</keyword>
<evidence type="ECO:0000259" key="7">
    <source>
        <dbReference type="PROSITE" id="PS50928"/>
    </source>
</evidence>
<feature type="transmembrane region" description="Helical" evidence="6">
    <location>
        <begin position="171"/>
        <end position="199"/>
    </location>
</feature>
<evidence type="ECO:0000256" key="5">
    <source>
        <dbReference type="ARBA" id="ARBA00023136"/>
    </source>
</evidence>
<dbReference type="SUPFAM" id="SSF161098">
    <property type="entry name" value="MetI-like"/>
    <property type="match status" value="1"/>
</dbReference>
<evidence type="ECO:0000256" key="2">
    <source>
        <dbReference type="ARBA" id="ARBA00022448"/>
    </source>
</evidence>
<evidence type="ECO:0000313" key="8">
    <source>
        <dbReference type="EMBL" id="NYI67068.1"/>
    </source>
</evidence>
<evidence type="ECO:0000256" key="3">
    <source>
        <dbReference type="ARBA" id="ARBA00022692"/>
    </source>
</evidence>
<comment type="similarity">
    <text evidence="6">Belongs to the binding-protein-dependent transport system permease family.</text>
</comment>
<feature type="transmembrane region" description="Helical" evidence="6">
    <location>
        <begin position="66"/>
        <end position="92"/>
    </location>
</feature>
<evidence type="ECO:0000256" key="6">
    <source>
        <dbReference type="RuleBase" id="RU363032"/>
    </source>
</evidence>
<comment type="caution">
    <text evidence="8">The sequence shown here is derived from an EMBL/GenBank/DDBJ whole genome shotgun (WGS) entry which is preliminary data.</text>
</comment>
<dbReference type="Gene3D" id="1.10.3720.10">
    <property type="entry name" value="MetI-like"/>
    <property type="match status" value="1"/>
</dbReference>
<keyword evidence="4 6" id="KW-1133">Transmembrane helix</keyword>
<dbReference type="Pfam" id="PF00528">
    <property type="entry name" value="BPD_transp_1"/>
    <property type="match status" value="1"/>
</dbReference>
<evidence type="ECO:0000256" key="4">
    <source>
        <dbReference type="ARBA" id="ARBA00022989"/>
    </source>
</evidence>
<dbReference type="GO" id="GO:0005886">
    <property type="term" value="C:plasma membrane"/>
    <property type="evidence" value="ECO:0007669"/>
    <property type="project" value="UniProtKB-SubCell"/>
</dbReference>
<sequence>MDVLTFMSSHFSLLVSKTGEHLELSIAASIISIVIGVPIGVWLGHMHRGEFIAVTVSNIGRALPSLALIAVFIGVVGLGFKNVLIALVILAVPPILTNAYLSVEQVVPDIVRAGKGMGLTGRQVLFKVELPLALPLLFAGVRTAVVLVVGSATLGAVAGGGGLGDIILRQAAYGLSGVIAGAIWVAALAILADVLLWGVQKLITPRGLRSQQVTAIV</sequence>
<dbReference type="Proteomes" id="UP000539111">
    <property type="component" value="Unassembled WGS sequence"/>
</dbReference>
<dbReference type="AlphaFoldDB" id="A0A7Z0ABC2"/>
<evidence type="ECO:0000313" key="9">
    <source>
        <dbReference type="Proteomes" id="UP000539111"/>
    </source>
</evidence>
<dbReference type="InterPro" id="IPR035906">
    <property type="entry name" value="MetI-like_sf"/>
</dbReference>
<reference evidence="8 9" key="1">
    <citation type="submission" date="2020-07" db="EMBL/GenBank/DDBJ databases">
        <title>Sequencing the genomes of 1000 actinobacteria strains.</title>
        <authorList>
            <person name="Klenk H.-P."/>
        </authorList>
    </citation>
    <scope>NUCLEOTIDE SEQUENCE [LARGE SCALE GENOMIC DNA]</scope>
    <source>
        <strain evidence="8 9">DSM 26341</strain>
    </source>
</reference>
<dbReference type="EMBL" id="JACBZP010000001">
    <property type="protein sequence ID" value="NYI67068.1"/>
    <property type="molecule type" value="Genomic_DNA"/>
</dbReference>
<feature type="transmembrane region" description="Helical" evidence="6">
    <location>
        <begin position="132"/>
        <end position="159"/>
    </location>
</feature>